<evidence type="ECO:0000313" key="2">
    <source>
        <dbReference type="Proteomes" id="UP000722485"/>
    </source>
</evidence>
<evidence type="ECO:0000313" key="1">
    <source>
        <dbReference type="EMBL" id="KAF7555684.1"/>
    </source>
</evidence>
<keyword evidence="2" id="KW-1185">Reference proteome</keyword>
<comment type="caution">
    <text evidence="1">The sequence shown here is derived from an EMBL/GenBank/DDBJ whole genome shotgun (WGS) entry which is preliminary data.</text>
</comment>
<proteinExistence type="predicted"/>
<gene>
    <name evidence="1" type="ORF">G7Z17_g2026</name>
</gene>
<protein>
    <submittedName>
        <fullName evidence="1">Uncharacterized protein</fullName>
    </submittedName>
</protein>
<name>A0A9P5HIK5_9HYPO</name>
<organism evidence="1 2">
    <name type="scientific">Cylindrodendrum hubeiense</name>
    <dbReference type="NCBI Taxonomy" id="595255"/>
    <lineage>
        <taxon>Eukaryota</taxon>
        <taxon>Fungi</taxon>
        <taxon>Dikarya</taxon>
        <taxon>Ascomycota</taxon>
        <taxon>Pezizomycotina</taxon>
        <taxon>Sordariomycetes</taxon>
        <taxon>Hypocreomycetidae</taxon>
        <taxon>Hypocreales</taxon>
        <taxon>Nectriaceae</taxon>
        <taxon>Cylindrodendrum</taxon>
    </lineage>
</organism>
<dbReference type="OrthoDB" id="5216135at2759"/>
<accession>A0A9P5HIK5</accession>
<dbReference type="Proteomes" id="UP000722485">
    <property type="component" value="Unassembled WGS sequence"/>
</dbReference>
<dbReference type="AlphaFoldDB" id="A0A9P5HIK5"/>
<dbReference type="EMBL" id="JAANBB010000018">
    <property type="protein sequence ID" value="KAF7555684.1"/>
    <property type="molecule type" value="Genomic_DNA"/>
</dbReference>
<sequence length="303" mass="34924">MASHKKFLQEITEANETVTTEIDELVTKINNGLDENAPDTTKFILLKLHSSLIRICEHRGHPRTSNKAILDAYYSFFGPIKTLSKLPSGDFLTARMLVYLTEAISTECALQKVYIKSKARVTTVPLYEFCTTLDDALLERLRIIWTASDKREDFCWIFGNYSLICHSSDEFSNVEEEKGRRSELAQTLTPGELAALGGIMKRSYLFTERGKKEDWRPLPDDPQDRSMGVLNQDKLMFKQAETDGPIRDGIEFHTVDDNQNDEKVWRRIDILRRSRQFILDSRHINVPILTEKSYRLAKRALSE</sequence>
<reference evidence="1" key="1">
    <citation type="submission" date="2020-03" db="EMBL/GenBank/DDBJ databases">
        <title>Draft Genome Sequence of Cylindrodendrum hubeiense.</title>
        <authorList>
            <person name="Buettner E."/>
            <person name="Kellner H."/>
        </authorList>
    </citation>
    <scope>NUCLEOTIDE SEQUENCE</scope>
    <source>
        <strain evidence="1">IHI 201604</strain>
    </source>
</reference>